<keyword evidence="3" id="KW-1003">Cell membrane</keyword>
<reference evidence="8 9" key="1">
    <citation type="journal article" date="2024" name="Int. J. Syst. Evol. Microbiol.">
        <title>Clostridium omnivorum sp. nov., isolated from anoxic soil under the treatment of reductive soil disinfestation.</title>
        <authorList>
            <person name="Ueki A."/>
            <person name="Tonouchi A."/>
            <person name="Kaku N."/>
            <person name="Honma S."/>
            <person name="Ueki K."/>
        </authorList>
    </citation>
    <scope>NUCLEOTIDE SEQUENCE [LARGE SCALE GENOMIC DNA]</scope>
    <source>
        <strain evidence="8 9">E14</strain>
    </source>
</reference>
<evidence type="ECO:0000256" key="5">
    <source>
        <dbReference type="ARBA" id="ARBA00022989"/>
    </source>
</evidence>
<dbReference type="InterPro" id="IPR005524">
    <property type="entry name" value="DUF318"/>
</dbReference>
<protein>
    <submittedName>
        <fullName evidence="8">Permease</fullName>
    </submittedName>
</protein>
<accession>A0ABQ5N564</accession>
<evidence type="ECO:0000256" key="1">
    <source>
        <dbReference type="ARBA" id="ARBA00004651"/>
    </source>
</evidence>
<organism evidence="8 9">
    <name type="scientific">Clostridium omnivorum</name>
    <dbReference type="NCBI Taxonomy" id="1604902"/>
    <lineage>
        <taxon>Bacteria</taxon>
        <taxon>Bacillati</taxon>
        <taxon>Bacillota</taxon>
        <taxon>Clostridia</taxon>
        <taxon>Eubacteriales</taxon>
        <taxon>Clostridiaceae</taxon>
        <taxon>Clostridium</taxon>
    </lineage>
</organism>
<evidence type="ECO:0000313" key="9">
    <source>
        <dbReference type="Proteomes" id="UP001208567"/>
    </source>
</evidence>
<feature type="transmembrane region" description="Helical" evidence="7">
    <location>
        <begin position="337"/>
        <end position="359"/>
    </location>
</feature>
<gene>
    <name evidence="8" type="ORF">bsdE14_17510</name>
</gene>
<evidence type="ECO:0000256" key="3">
    <source>
        <dbReference type="ARBA" id="ARBA00022475"/>
    </source>
</evidence>
<sequence>MSLNTIKSTKNNSNKRLVKYGLIAVFLLVMIIGLYNVKWNPYYHKTIEKAIPKHNIGTSIIVDKAGKAPAFSIEAAKKYFIDYFNAVWKAVVLGLLLGSLVQVAIPRAWIKRAFGGQGLGSTAAAGAAALPGMMCSCCAAPVAVGLRKRSASVNSAVAFFLGNPVLNPATIIFMGFVLGWNYAIFRVVIGLVMVFGIATFAGKISENEDVDLDVIPDYEDEEDLEVGNIFIRWIKALWQLIIDTIPAYVVVVTILGAIRVWLFPMAGAAWVNSIIGIIILAITGTLFVIPTAAEIPLIQTLLSFGLTSGPAGALLMTLPAVSLPSILIIRRGFSRKVLVSVVAGVAAIGIISGILANFIL</sequence>
<proteinExistence type="inferred from homology"/>
<evidence type="ECO:0000256" key="2">
    <source>
        <dbReference type="ARBA" id="ARBA00006386"/>
    </source>
</evidence>
<feature type="transmembrane region" description="Helical" evidence="7">
    <location>
        <begin position="245"/>
        <end position="262"/>
    </location>
</feature>
<dbReference type="PANTHER" id="PTHR43299">
    <property type="entry name" value="UPF0718 PROTEIN YRAQ"/>
    <property type="match status" value="1"/>
</dbReference>
<feature type="transmembrane region" description="Helical" evidence="7">
    <location>
        <begin position="183"/>
        <end position="202"/>
    </location>
</feature>
<keyword evidence="9" id="KW-1185">Reference proteome</keyword>
<comment type="subcellular location">
    <subcellularLocation>
        <location evidence="1">Cell membrane</location>
        <topology evidence="1">Multi-pass membrane protein</topology>
    </subcellularLocation>
</comment>
<dbReference type="Pfam" id="PF03773">
    <property type="entry name" value="ArsP_1"/>
    <property type="match status" value="1"/>
</dbReference>
<comment type="caution">
    <text evidence="8">The sequence shown here is derived from an EMBL/GenBank/DDBJ whole genome shotgun (WGS) entry which is preliminary data.</text>
</comment>
<evidence type="ECO:0000256" key="7">
    <source>
        <dbReference type="SAM" id="Phobius"/>
    </source>
</evidence>
<feature type="transmembrane region" description="Helical" evidence="7">
    <location>
        <begin position="156"/>
        <end position="176"/>
    </location>
</feature>
<comment type="similarity">
    <text evidence="2">Belongs to the UPF0718 family.</text>
</comment>
<dbReference type="PANTHER" id="PTHR43299:SF1">
    <property type="entry name" value="UPF0718 PROTEIN YRAQ"/>
    <property type="match status" value="1"/>
</dbReference>
<keyword evidence="5 7" id="KW-1133">Transmembrane helix</keyword>
<feature type="transmembrane region" description="Helical" evidence="7">
    <location>
        <begin position="309"/>
        <end position="330"/>
    </location>
</feature>
<feature type="transmembrane region" description="Helical" evidence="7">
    <location>
        <begin position="86"/>
        <end position="110"/>
    </location>
</feature>
<feature type="transmembrane region" description="Helical" evidence="7">
    <location>
        <begin position="269"/>
        <end position="289"/>
    </location>
</feature>
<feature type="transmembrane region" description="Helical" evidence="7">
    <location>
        <begin position="122"/>
        <end position="144"/>
    </location>
</feature>
<dbReference type="Proteomes" id="UP001208567">
    <property type="component" value="Unassembled WGS sequence"/>
</dbReference>
<evidence type="ECO:0000313" key="8">
    <source>
        <dbReference type="EMBL" id="GLC30341.1"/>
    </source>
</evidence>
<keyword evidence="6 7" id="KW-0472">Membrane</keyword>
<feature type="transmembrane region" description="Helical" evidence="7">
    <location>
        <begin position="20"/>
        <end position="37"/>
    </location>
</feature>
<keyword evidence="4 7" id="KW-0812">Transmembrane</keyword>
<dbReference type="EMBL" id="BRXR01000001">
    <property type="protein sequence ID" value="GLC30341.1"/>
    <property type="molecule type" value="Genomic_DNA"/>
</dbReference>
<evidence type="ECO:0000256" key="4">
    <source>
        <dbReference type="ARBA" id="ARBA00022692"/>
    </source>
</evidence>
<evidence type="ECO:0000256" key="6">
    <source>
        <dbReference type="ARBA" id="ARBA00023136"/>
    </source>
</evidence>
<name>A0ABQ5N564_9CLOT</name>
<dbReference type="RefSeq" id="WP_264849603.1">
    <property type="nucleotide sequence ID" value="NZ_BRXR01000001.1"/>
</dbReference>